<dbReference type="Proteomes" id="UP000037392">
    <property type="component" value="Unassembled WGS sequence"/>
</dbReference>
<reference evidence="6 7" key="1">
    <citation type="submission" date="2011-04" db="EMBL/GenBank/DDBJ databases">
        <title>The Genome Sequence of Clostridium citroniae WAL-19142.</title>
        <authorList>
            <consortium name="The Broad Institute Genome Sequencing Platform"/>
            <person name="Earl A."/>
            <person name="Ward D."/>
            <person name="Feldgarden M."/>
            <person name="Gevers D."/>
            <person name="Warren Y.A."/>
            <person name="Tyrrell K.L."/>
            <person name="Citron D.M."/>
            <person name="Goldstein E.J."/>
            <person name="Daigneault M."/>
            <person name="Allen-Vercoe E."/>
            <person name="Young S.K."/>
            <person name="Zeng Q."/>
            <person name="Gargeya S."/>
            <person name="Fitzgerald M."/>
            <person name="Haas B."/>
            <person name="Abouelleil A."/>
            <person name="Alvarado L."/>
            <person name="Arachchi H.M."/>
            <person name="Berlin A."/>
            <person name="Brown A."/>
            <person name="Chapman S.B."/>
            <person name="Chen Z."/>
            <person name="Dunbar C."/>
            <person name="Freedman E."/>
            <person name="Gearin G."/>
            <person name="Gellesch M."/>
            <person name="Goldberg J."/>
            <person name="Griggs A."/>
            <person name="Gujja S."/>
            <person name="Heilman E.R."/>
            <person name="Heiman D."/>
            <person name="Howarth C."/>
            <person name="Larson L."/>
            <person name="Lui A."/>
            <person name="MacDonald P.J."/>
            <person name="Mehta T."/>
            <person name="Montmayeur A."/>
            <person name="Murphy C."/>
            <person name="Neiman D."/>
            <person name="Pearson M."/>
            <person name="Priest M."/>
            <person name="Roberts A."/>
            <person name="Saif S."/>
            <person name="Shea T."/>
            <person name="Shenoy N."/>
            <person name="Sisk P."/>
            <person name="Stolte C."/>
            <person name="Sykes S."/>
            <person name="White J."/>
            <person name="Yandava C."/>
            <person name="Wortman J."/>
            <person name="Nusbaum C."/>
            <person name="Birren B."/>
        </authorList>
    </citation>
    <scope>NUCLEOTIDE SEQUENCE [LARGE SCALE GENOMIC DNA]</scope>
    <source>
        <strain evidence="6 7">WAL-19142</strain>
    </source>
</reference>
<dbReference type="OrthoDB" id="1825944at2"/>
<dbReference type="GO" id="GO:0003700">
    <property type="term" value="F:DNA-binding transcription factor activity"/>
    <property type="evidence" value="ECO:0007669"/>
    <property type="project" value="InterPro"/>
</dbReference>
<proteinExistence type="inferred from homology"/>
<organism evidence="6 7">
    <name type="scientific">[Clostridium] citroniae WAL-19142</name>
    <dbReference type="NCBI Taxonomy" id="742734"/>
    <lineage>
        <taxon>Bacteria</taxon>
        <taxon>Bacillati</taxon>
        <taxon>Bacillota</taxon>
        <taxon>Clostridia</taxon>
        <taxon>Lachnospirales</taxon>
        <taxon>Lachnospiraceae</taxon>
        <taxon>Enterocloster</taxon>
    </lineage>
</organism>
<dbReference type="Pfam" id="PF00126">
    <property type="entry name" value="HTH_1"/>
    <property type="match status" value="1"/>
</dbReference>
<dbReference type="InterPro" id="IPR036388">
    <property type="entry name" value="WH-like_DNA-bd_sf"/>
</dbReference>
<dbReference type="CDD" id="cd05466">
    <property type="entry name" value="PBP2_LTTR_substrate"/>
    <property type="match status" value="1"/>
</dbReference>
<dbReference type="PATRIC" id="fig|742734.4.peg.5019"/>
<evidence type="ECO:0000259" key="5">
    <source>
        <dbReference type="PROSITE" id="PS50931"/>
    </source>
</evidence>
<protein>
    <recommendedName>
        <fullName evidence="5">HTH lysR-type domain-containing protein</fullName>
    </recommendedName>
</protein>
<comment type="caution">
    <text evidence="6">The sequence shown here is derived from an EMBL/GenBank/DDBJ whole genome shotgun (WGS) entry which is preliminary data.</text>
</comment>
<evidence type="ECO:0000256" key="1">
    <source>
        <dbReference type="ARBA" id="ARBA00009437"/>
    </source>
</evidence>
<dbReference type="RefSeq" id="WP_048930911.1">
    <property type="nucleotide sequence ID" value="NZ_KQ235883.1"/>
</dbReference>
<keyword evidence="2" id="KW-0805">Transcription regulation</keyword>
<evidence type="ECO:0000313" key="7">
    <source>
        <dbReference type="Proteomes" id="UP000037392"/>
    </source>
</evidence>
<dbReference type="Gene3D" id="3.40.190.290">
    <property type="match status" value="1"/>
</dbReference>
<gene>
    <name evidence="6" type="ORF">HMPREF9470_04685</name>
</gene>
<dbReference type="InterPro" id="IPR000847">
    <property type="entry name" value="LysR_HTH_N"/>
</dbReference>
<dbReference type="SUPFAM" id="SSF53850">
    <property type="entry name" value="Periplasmic binding protein-like II"/>
    <property type="match status" value="1"/>
</dbReference>
<evidence type="ECO:0000256" key="2">
    <source>
        <dbReference type="ARBA" id="ARBA00023015"/>
    </source>
</evidence>
<dbReference type="GeneID" id="93164371"/>
<dbReference type="PROSITE" id="PS50931">
    <property type="entry name" value="HTH_LYSR"/>
    <property type="match status" value="1"/>
</dbReference>
<dbReference type="Gene3D" id="1.10.10.10">
    <property type="entry name" value="Winged helix-like DNA-binding domain superfamily/Winged helix DNA-binding domain"/>
    <property type="match status" value="1"/>
</dbReference>
<accession>A0A0J9EGG8</accession>
<dbReference type="PANTHER" id="PTHR30126">
    <property type="entry name" value="HTH-TYPE TRANSCRIPTIONAL REGULATOR"/>
    <property type="match status" value="1"/>
</dbReference>
<comment type="similarity">
    <text evidence="1">Belongs to the LysR transcriptional regulatory family.</text>
</comment>
<dbReference type="Pfam" id="PF03466">
    <property type="entry name" value="LysR_substrate"/>
    <property type="match status" value="1"/>
</dbReference>
<name>A0A0J9EGG8_9FIRM</name>
<sequence>MNITRFEYMLALERIGTMTGVAKAYFISPSAVSQCLKNEEAQLGHTLFKSENHRMVPTEAGRIYLKGARRILKIQKDTMDKLNVIPQKHHSVRIAAAPMLYEKAASVIIPELNTRLPGTDFQLLRADSRVSVAYLLNDLADFALICSPPLNHTLLTEDVLGEDQLLLVVPRAYLRGQLTREPTIEDCNPLPFILLKSGTYTRGIENEILAKHHISLNRIYEVDDHIMARNFLEEGRGATFLPSSMIPDHAERHFFILPLKPPKTFNFILAYPNYTKPDKGKRDVPEVIRKVFSI</sequence>
<evidence type="ECO:0000256" key="4">
    <source>
        <dbReference type="ARBA" id="ARBA00023163"/>
    </source>
</evidence>
<dbReference type="AlphaFoldDB" id="A0A0J9EGG8"/>
<dbReference type="SUPFAM" id="SSF46785">
    <property type="entry name" value="Winged helix' DNA-binding domain"/>
    <property type="match status" value="1"/>
</dbReference>
<dbReference type="InterPro" id="IPR036390">
    <property type="entry name" value="WH_DNA-bd_sf"/>
</dbReference>
<dbReference type="GO" id="GO:0003677">
    <property type="term" value="F:DNA binding"/>
    <property type="evidence" value="ECO:0007669"/>
    <property type="project" value="UniProtKB-KW"/>
</dbReference>
<keyword evidence="3" id="KW-0238">DNA-binding</keyword>
<keyword evidence="4" id="KW-0804">Transcription</keyword>
<evidence type="ECO:0000313" key="6">
    <source>
        <dbReference type="EMBL" id="KMW14655.1"/>
    </source>
</evidence>
<evidence type="ECO:0000256" key="3">
    <source>
        <dbReference type="ARBA" id="ARBA00023125"/>
    </source>
</evidence>
<dbReference type="InterPro" id="IPR005119">
    <property type="entry name" value="LysR_subst-bd"/>
</dbReference>
<feature type="domain" description="HTH lysR-type" evidence="5">
    <location>
        <begin position="1"/>
        <end position="58"/>
    </location>
</feature>
<dbReference type="EMBL" id="ADLK01000036">
    <property type="protein sequence ID" value="KMW14655.1"/>
    <property type="molecule type" value="Genomic_DNA"/>
</dbReference>